<evidence type="ECO:0000256" key="1">
    <source>
        <dbReference type="SAM" id="SignalP"/>
    </source>
</evidence>
<feature type="chain" id="PRO_5018685647" evidence="1">
    <location>
        <begin position="28"/>
        <end position="210"/>
    </location>
</feature>
<sequence>MRYSKLSLLIPCALLLSACTTVTPAYKDNGPRIGACVEGGPDSVAQQFYDYRIQHHSNDIAALRPYLSDNLAKLLTDASRDTEHRQLMSGDLFSSRATLPDSANVASASTIPNRDARNIPLRVALKQGDQSWQDEVLMIHEGSCWVIDDVSLSGRRCPCPCRYAAPVDRKPLTVSIPRFCTHNPVNCLAFCPGCRQFFLPTIPPAILCYV</sequence>
<proteinExistence type="predicted"/>
<dbReference type="AlphaFoldDB" id="A0A3S4IMI0"/>
<dbReference type="EMBL" id="LR134190">
    <property type="protein sequence ID" value="VEB61704.1"/>
    <property type="molecule type" value="Genomic_DNA"/>
</dbReference>
<dbReference type="InterPro" id="IPR024289">
    <property type="entry name" value="DUF3828"/>
</dbReference>
<dbReference type="NCBIfam" id="NF007824">
    <property type="entry name" value="PRK10533.1"/>
    <property type="match status" value="1"/>
</dbReference>
<feature type="signal peptide" evidence="1">
    <location>
        <begin position="1"/>
        <end position="27"/>
    </location>
</feature>
<reference evidence="3 4" key="1">
    <citation type="submission" date="2018-12" db="EMBL/GenBank/DDBJ databases">
        <authorList>
            <consortium name="Pathogen Informatics"/>
        </authorList>
    </citation>
    <scope>NUCLEOTIDE SEQUENCE [LARGE SCALE GENOMIC DNA]</scope>
    <source>
        <strain evidence="3 4">NCTC6754</strain>
    </source>
</reference>
<name>A0A3S4IMI0_SALET</name>
<evidence type="ECO:0000313" key="3">
    <source>
        <dbReference type="EMBL" id="VEB61704.1"/>
    </source>
</evidence>
<gene>
    <name evidence="3" type="primary">ybjP</name>
    <name evidence="3" type="ORF">NCTC6754_07087</name>
</gene>
<dbReference type="Proteomes" id="UP000269208">
    <property type="component" value="Chromosome"/>
</dbReference>
<evidence type="ECO:0000313" key="4">
    <source>
        <dbReference type="Proteomes" id="UP000269208"/>
    </source>
</evidence>
<keyword evidence="3" id="KW-0449">Lipoprotein</keyword>
<accession>A0A3S4IMI0</accession>
<dbReference type="PROSITE" id="PS51257">
    <property type="entry name" value="PROKAR_LIPOPROTEIN"/>
    <property type="match status" value="1"/>
</dbReference>
<evidence type="ECO:0000259" key="2">
    <source>
        <dbReference type="Pfam" id="PF12883"/>
    </source>
</evidence>
<organism evidence="3 4">
    <name type="scientific">Salmonella enterica I</name>
    <dbReference type="NCBI Taxonomy" id="59201"/>
    <lineage>
        <taxon>Bacteria</taxon>
        <taxon>Pseudomonadati</taxon>
        <taxon>Pseudomonadota</taxon>
        <taxon>Gammaproteobacteria</taxon>
        <taxon>Enterobacterales</taxon>
        <taxon>Enterobacteriaceae</taxon>
        <taxon>Salmonella</taxon>
    </lineage>
</organism>
<protein>
    <submittedName>
        <fullName evidence="3">Lipoprotein</fullName>
    </submittedName>
</protein>
<keyword evidence="1" id="KW-0732">Signal</keyword>
<feature type="domain" description="DUF3828" evidence="2">
    <location>
        <begin position="41"/>
        <end position="151"/>
    </location>
</feature>
<dbReference type="Pfam" id="PF12883">
    <property type="entry name" value="DUF3828"/>
    <property type="match status" value="1"/>
</dbReference>